<sequence length="877" mass="98011">MSDEPEKNELDAPVPLDAEVVSENDDTAENGDPNSVAAERYRGNNDYFRTMMDRNFLEYASYVIKDRAIPDVDDGLKPVQRRVLWALYQVYDGRTHKVANVVGNTMHYHPHGNASIEDALVVLANKEYYITRQGNFGNILTGSPAAAGRYIECSLSPLGHEVLFNNDITEFVDTYDGRGVEPVTLPAKVPSLLMLGSDGIAVGMATKIMPHNFNELLEAEIAVLRGEEFELYPDFQQGGLMDVREYNDGNGKITLRAKIEIVGRDLIIREIPATTSTETLVASIEKAAEKNKIKISSVNDYTTDKVEIKVVPTRGYDPEKTMQGLYMYTDCSVSISVNMTVIRENRPVQMSVSEVLRRNADKLLEYLKRELEIDLAKQEDLFHAKTLAQIFFENRIYKKIEECKSEKEEYTEVHAGLAPFRHLLRRDVTDQDIDKLLALPVRRISRFDIEKNQRELAEVLAKMEEIKKNLGSLKKYAINYLRKLLDKYGKDFPRRTEIEHFEKIDRREAALNNIKVGWDRKNGYVGTSIKSDDILACNEFDRFLCVEKSGSYKVIALPPEKLFIGKLYDFRKYDAATEFGVIYRETKSGKYYGKRTAIGGFILDKEYNLCPVGCKLELLTPRADAVYMLTVAGARGKQQQTELNLMELPARSPKARGILISSKPIVKITHNRYLTPEELAALSLKTESDDEITDENDESANGGGNGNAGTASGETAAVPQAAEPVDPPELSEPVKKIEKPASEVTAKITETVEKSAQAPSKKVPEVTEDAPPWDTADGATVVMEKEVAAPEPAKPKKKAGEAKPHSELPPPEVHPVDFGVEQPPNFDEPLVLTADPEPPRKPRHKPAAPSVPKEPRIQVPPPDGDDEFGIVQPEFGF</sequence>
<dbReference type="InterPro" id="IPR013760">
    <property type="entry name" value="Topo_IIA-like_dom_sf"/>
</dbReference>
<keyword evidence="3 6" id="KW-0799">Topoisomerase</keyword>
<evidence type="ECO:0000259" key="8">
    <source>
        <dbReference type="PROSITE" id="PS52040"/>
    </source>
</evidence>
<accession>A0A2U1B1Y4</accession>
<dbReference type="GO" id="GO:0003677">
    <property type="term" value="F:DNA binding"/>
    <property type="evidence" value="ECO:0007669"/>
    <property type="project" value="UniProtKB-UniRule"/>
</dbReference>
<comment type="similarity">
    <text evidence="2">Belongs to the type II topoisomerase GyrA/ParC subunit family.</text>
</comment>
<dbReference type="InterPro" id="IPR002205">
    <property type="entry name" value="Topo_IIA_dom_A"/>
</dbReference>
<dbReference type="Pfam" id="PF00521">
    <property type="entry name" value="DNA_topoisoIV"/>
    <property type="match status" value="1"/>
</dbReference>
<dbReference type="Proteomes" id="UP000245959">
    <property type="component" value="Unassembled WGS sequence"/>
</dbReference>
<name>A0A2U1B1Y4_9BACT</name>
<dbReference type="SUPFAM" id="SSF56719">
    <property type="entry name" value="Type II DNA topoisomerase"/>
    <property type="match status" value="1"/>
</dbReference>
<dbReference type="GO" id="GO:0003918">
    <property type="term" value="F:DNA topoisomerase type II (double strand cut, ATP-hydrolyzing) activity"/>
    <property type="evidence" value="ECO:0007669"/>
    <property type="project" value="UniProtKB-EC"/>
</dbReference>
<dbReference type="InterPro" id="IPR013758">
    <property type="entry name" value="Topo_IIA_A/C_ab"/>
</dbReference>
<dbReference type="PANTHER" id="PTHR43493">
    <property type="entry name" value="DNA GYRASE/TOPOISOMERASE SUBUNIT A"/>
    <property type="match status" value="1"/>
</dbReference>
<dbReference type="AlphaFoldDB" id="A0A2U1B1Y4"/>
<comment type="catalytic activity">
    <reaction evidence="1 6">
        <text>ATP-dependent breakage, passage and rejoining of double-stranded DNA.</text>
        <dbReference type="EC" id="5.6.2.2"/>
    </reaction>
</comment>
<keyword evidence="10" id="KW-1185">Reference proteome</keyword>
<feature type="compositionally biased region" description="Acidic residues" evidence="7">
    <location>
        <begin position="688"/>
        <end position="698"/>
    </location>
</feature>
<evidence type="ECO:0000313" key="9">
    <source>
        <dbReference type="EMBL" id="PVY42704.1"/>
    </source>
</evidence>
<feature type="compositionally biased region" description="Basic and acidic residues" evidence="7">
    <location>
        <begin position="1"/>
        <end position="10"/>
    </location>
</feature>
<dbReference type="GO" id="GO:0009330">
    <property type="term" value="C:DNA topoisomerase type II (double strand cut, ATP-hydrolyzing) complex"/>
    <property type="evidence" value="ECO:0007669"/>
    <property type="project" value="TreeGrafter"/>
</dbReference>
<evidence type="ECO:0000256" key="6">
    <source>
        <dbReference type="PROSITE-ProRule" id="PRU01384"/>
    </source>
</evidence>
<evidence type="ECO:0000256" key="4">
    <source>
        <dbReference type="ARBA" id="ARBA00023125"/>
    </source>
</evidence>
<feature type="compositionally biased region" description="Acidic residues" evidence="7">
    <location>
        <begin position="20"/>
        <end position="29"/>
    </location>
</feature>
<keyword evidence="5 6" id="KW-0413">Isomerase</keyword>
<dbReference type="PROSITE" id="PS52040">
    <property type="entry name" value="TOPO_IIA"/>
    <property type="match status" value="1"/>
</dbReference>
<dbReference type="SMART" id="SM00434">
    <property type="entry name" value="TOP4c"/>
    <property type="match status" value="1"/>
</dbReference>
<dbReference type="EMBL" id="QEKH01000010">
    <property type="protein sequence ID" value="PVY42704.1"/>
    <property type="molecule type" value="Genomic_DNA"/>
</dbReference>
<feature type="region of interest" description="Disordered" evidence="7">
    <location>
        <begin position="687"/>
        <end position="877"/>
    </location>
</feature>
<feature type="domain" description="Topo IIA-type catalytic" evidence="8">
    <location>
        <begin position="69"/>
        <end position="514"/>
    </location>
</feature>
<organism evidence="9 10">
    <name type="scientific">Victivallis vadensis</name>
    <dbReference type="NCBI Taxonomy" id="172901"/>
    <lineage>
        <taxon>Bacteria</taxon>
        <taxon>Pseudomonadati</taxon>
        <taxon>Lentisphaerota</taxon>
        <taxon>Lentisphaeria</taxon>
        <taxon>Victivallales</taxon>
        <taxon>Victivallaceae</taxon>
        <taxon>Victivallis</taxon>
    </lineage>
</organism>
<feature type="compositionally biased region" description="Basic and acidic residues" evidence="7">
    <location>
        <begin position="732"/>
        <end position="741"/>
    </location>
</feature>
<dbReference type="Gene3D" id="3.90.199.10">
    <property type="entry name" value="Topoisomerase II, domain 5"/>
    <property type="match status" value="1"/>
</dbReference>
<feature type="active site" description="O-(5'-phospho-DNA)-tyrosine intermediate" evidence="6">
    <location>
        <position position="150"/>
    </location>
</feature>
<dbReference type="Gene3D" id="1.10.268.10">
    <property type="entry name" value="Topoisomerase, domain 3"/>
    <property type="match status" value="1"/>
</dbReference>
<dbReference type="GO" id="GO:0005524">
    <property type="term" value="F:ATP binding"/>
    <property type="evidence" value="ECO:0007669"/>
    <property type="project" value="InterPro"/>
</dbReference>
<protein>
    <submittedName>
        <fullName evidence="9">Topoisomerase-4 subunit A</fullName>
    </submittedName>
</protein>
<feature type="compositionally biased region" description="Low complexity" evidence="7">
    <location>
        <begin position="708"/>
        <end position="717"/>
    </location>
</feature>
<evidence type="ECO:0000313" key="10">
    <source>
        <dbReference type="Proteomes" id="UP000245959"/>
    </source>
</evidence>
<dbReference type="PANTHER" id="PTHR43493:SF5">
    <property type="entry name" value="DNA GYRASE SUBUNIT A, CHLOROPLASTIC_MITOCHONDRIAL"/>
    <property type="match status" value="1"/>
</dbReference>
<dbReference type="GO" id="GO:0006265">
    <property type="term" value="P:DNA topological change"/>
    <property type="evidence" value="ECO:0007669"/>
    <property type="project" value="UniProtKB-UniRule"/>
</dbReference>
<dbReference type="OrthoDB" id="9806486at2"/>
<dbReference type="GO" id="GO:0005737">
    <property type="term" value="C:cytoplasm"/>
    <property type="evidence" value="ECO:0007669"/>
    <property type="project" value="TreeGrafter"/>
</dbReference>
<proteinExistence type="inferred from homology"/>
<dbReference type="InterPro" id="IPR013757">
    <property type="entry name" value="Topo_IIA_A_a_sf"/>
</dbReference>
<comment type="caution">
    <text evidence="9">The sequence shown here is derived from an EMBL/GenBank/DDBJ whole genome shotgun (WGS) entry which is preliminary data.</text>
</comment>
<gene>
    <name evidence="9" type="ORF">C8D82_11010</name>
</gene>
<evidence type="ECO:0000256" key="5">
    <source>
        <dbReference type="ARBA" id="ARBA00023235"/>
    </source>
</evidence>
<dbReference type="InterPro" id="IPR050220">
    <property type="entry name" value="Type_II_DNA_Topoisomerases"/>
</dbReference>
<evidence type="ECO:0000256" key="3">
    <source>
        <dbReference type="ARBA" id="ARBA00023029"/>
    </source>
</evidence>
<evidence type="ECO:0000256" key="7">
    <source>
        <dbReference type="SAM" id="MobiDB-lite"/>
    </source>
</evidence>
<reference evidence="9 10" key="1">
    <citation type="submission" date="2018-04" db="EMBL/GenBank/DDBJ databases">
        <title>Genomic Encyclopedia of Type Strains, Phase IV (KMG-IV): sequencing the most valuable type-strain genomes for metagenomic binning, comparative biology and taxonomic classification.</title>
        <authorList>
            <person name="Goeker M."/>
        </authorList>
    </citation>
    <scope>NUCLEOTIDE SEQUENCE [LARGE SCALE GENOMIC DNA]</scope>
    <source>
        <strain evidence="9 10">DSM 14823</strain>
    </source>
</reference>
<evidence type="ECO:0000256" key="1">
    <source>
        <dbReference type="ARBA" id="ARBA00000185"/>
    </source>
</evidence>
<keyword evidence="4 6" id="KW-0238">DNA-binding</keyword>
<dbReference type="RefSeq" id="WP_116883621.1">
    <property type="nucleotide sequence ID" value="NZ_CABMMC010000064.1"/>
</dbReference>
<evidence type="ECO:0000256" key="2">
    <source>
        <dbReference type="ARBA" id="ARBA00008263"/>
    </source>
</evidence>
<dbReference type="NCBIfam" id="NF007209">
    <property type="entry name" value="PRK09631.1"/>
    <property type="match status" value="1"/>
</dbReference>
<dbReference type="Gene3D" id="3.30.1360.40">
    <property type="match status" value="1"/>
</dbReference>
<dbReference type="GeneID" id="78294925"/>
<feature type="region of interest" description="Disordered" evidence="7">
    <location>
        <begin position="1"/>
        <end position="38"/>
    </location>
</feature>